<evidence type="ECO:0000313" key="4">
    <source>
        <dbReference type="Proteomes" id="UP000064893"/>
    </source>
</evidence>
<dbReference type="OrthoDB" id="9768133at2"/>
<dbReference type="GO" id="GO:0008964">
    <property type="term" value="F:phosphoenolpyruvate carboxylase activity"/>
    <property type="evidence" value="ECO:0007669"/>
    <property type="project" value="InterPro"/>
</dbReference>
<dbReference type="PRINTS" id="PR00150">
    <property type="entry name" value="PEPCARBXLASE"/>
</dbReference>
<dbReference type="Proteomes" id="UP000064893">
    <property type="component" value="Chromosome"/>
</dbReference>
<dbReference type="STRING" id="1307839.L21SP5_02554"/>
<accession>A0A0S2I1I1</accession>
<dbReference type="EMBL" id="CP013118">
    <property type="protein sequence ID" value="ALO16177.1"/>
    <property type="molecule type" value="Genomic_DNA"/>
</dbReference>
<keyword evidence="3" id="KW-0670">Pyruvate</keyword>
<proteinExistence type="predicted"/>
<dbReference type="GO" id="GO:0015977">
    <property type="term" value="P:carbon fixation"/>
    <property type="evidence" value="ECO:0007669"/>
    <property type="project" value="InterPro"/>
</dbReference>
<dbReference type="SUPFAM" id="SSF51621">
    <property type="entry name" value="Phosphoenolpyruvate/pyruvate domain"/>
    <property type="match status" value="1"/>
</dbReference>
<dbReference type="RefSeq" id="WP_057953571.1">
    <property type="nucleotide sequence ID" value="NZ_CP013118.1"/>
</dbReference>
<evidence type="ECO:0000256" key="1">
    <source>
        <dbReference type="ARBA" id="ARBA00003670"/>
    </source>
</evidence>
<sequence>MQNPVDKKYQIYNSMFLNLDYQGSETVGHLIPLLSSYAKKHLAEAKSPVEILDSFIETHTDLIGDDKFGFMFKVIQYVERQVVLFDSVEDAVLPNNEDGESFLSIKGLFSTVTKDEKRNALMDKLNSFKSRIVLTAHPTQFYRPAVLDIIAKLRKHINRDNLDKIDRLLHQLGLTSLVNSHNPTPYDEAMNIIHLCRTYFYDAIGEFHSTLKKQFPEFDNPKLITLGFWPCGDRDGNPYVTHKTTMDVADALRTNLMKCYYNDLKDLSTKLTFKKVEPMINGLRDDVYKAMFDSNHIVSHRQIINVLKEVKTKIEQNYERLYLNEIDDLITRLRIFRSHFAALDIRQDHNIHNQTIEYVLKKAGKIEKSVTELSDEVLIKILTEEYIDIPKPKDADPLVADTIENIRQLPQIQSKNGERGCHRYIISNSDSIYSVLYVFGLMRWLIPEKDMNFDIIPLFETMEGMKESERVMEQLFNIKPYREHVKRRVDRQTIMLGFSDGTKDGGYMNANWAIHKAKETLTAMCSKHDIEAIFFDGRGGPPARGGGKTHQFYASQGSNIPNNEIQLTIQGQTITSRYGTKPKIKFNAEQIITSGLTSYLKPDYDLMKHEVRSVIEQLSLKSYNKYLELKTHDKFLPYLEKMSTLRYYSAAKIGSRPTKRGSDKKLTLNDLRAISYVGSWSMLKQNIPGYYGLGTAISEMIEEGKEEELKRLYRDVPFFKTLMNNAMMSLAKSYFELTSYTKRNKEFKNFWLMLHDEYQLTKTMLLKISGLDSLMQEEPTSRQSIASREKIVLPLLLIQNYALQKLATSGTKHRETYEKLVVRALYGNINASRNSA</sequence>
<dbReference type="PATRIC" id="fig|1307839.3.peg.2681"/>
<name>A0A0S2I1I1_9BACT</name>
<dbReference type="GO" id="GO:0006099">
    <property type="term" value="P:tricarboxylic acid cycle"/>
    <property type="evidence" value="ECO:0007669"/>
    <property type="project" value="InterPro"/>
</dbReference>
<gene>
    <name evidence="3" type="primary">ppc</name>
    <name evidence="3" type="ORF">L21SP5_02554</name>
</gene>
<evidence type="ECO:0000256" key="2">
    <source>
        <dbReference type="ARBA" id="ARBA00022419"/>
    </source>
</evidence>
<dbReference type="AlphaFoldDB" id="A0A0S2I1I1"/>
<protein>
    <recommendedName>
        <fullName evidence="2">Phosphoenolpyruvate carboxylase</fullName>
    </recommendedName>
</protein>
<keyword evidence="4" id="KW-1185">Reference proteome</keyword>
<organism evidence="3 4">
    <name type="scientific">Salinivirga cyanobacteriivorans</name>
    <dbReference type="NCBI Taxonomy" id="1307839"/>
    <lineage>
        <taxon>Bacteria</taxon>
        <taxon>Pseudomonadati</taxon>
        <taxon>Bacteroidota</taxon>
        <taxon>Bacteroidia</taxon>
        <taxon>Bacteroidales</taxon>
        <taxon>Salinivirgaceae</taxon>
        <taxon>Salinivirga</taxon>
    </lineage>
</organism>
<evidence type="ECO:0000313" key="3">
    <source>
        <dbReference type="EMBL" id="ALO16177.1"/>
    </source>
</evidence>
<keyword evidence="3" id="KW-0456">Lyase</keyword>
<dbReference type="PANTHER" id="PTHR30523:SF6">
    <property type="entry name" value="PHOSPHOENOLPYRUVATE CARBOXYLASE"/>
    <property type="match status" value="1"/>
</dbReference>
<dbReference type="GO" id="GO:0005829">
    <property type="term" value="C:cytosol"/>
    <property type="evidence" value="ECO:0007669"/>
    <property type="project" value="TreeGrafter"/>
</dbReference>
<reference evidence="3 4" key="1">
    <citation type="submission" date="2015-11" db="EMBL/GenBank/DDBJ databases">
        <title>Description and complete genome sequence of a novel strain predominating in hypersaline microbial mats and representing a new family of the Bacteriodetes phylum.</title>
        <authorList>
            <person name="Spring S."/>
            <person name="Bunk B."/>
            <person name="Sproer C."/>
            <person name="Klenk H.-P."/>
        </authorList>
    </citation>
    <scope>NUCLEOTIDE SEQUENCE [LARGE SCALE GENOMIC DNA]</scope>
    <source>
        <strain evidence="3 4">L21-Spi-D4</strain>
    </source>
</reference>
<dbReference type="InterPro" id="IPR021135">
    <property type="entry name" value="PEP_COase"/>
</dbReference>
<dbReference type="InterPro" id="IPR015813">
    <property type="entry name" value="Pyrv/PenolPyrv_kinase-like_dom"/>
</dbReference>
<dbReference type="PANTHER" id="PTHR30523">
    <property type="entry name" value="PHOSPHOENOLPYRUVATE CARBOXYLASE"/>
    <property type="match status" value="1"/>
</dbReference>
<comment type="function">
    <text evidence="1">Forms oxaloacetate, a four-carbon dicarboxylic acid source for the tricarboxylic acid cycle.</text>
</comment>
<dbReference type="Pfam" id="PF00311">
    <property type="entry name" value="PEPcase"/>
    <property type="match status" value="2"/>
</dbReference>
<dbReference type="KEGG" id="blq:L21SP5_02554"/>